<dbReference type="Pfam" id="PF01624">
    <property type="entry name" value="MutS_I"/>
    <property type="match status" value="1"/>
</dbReference>
<evidence type="ECO:0000256" key="7">
    <source>
        <dbReference type="ARBA" id="ARBA00023204"/>
    </source>
</evidence>
<keyword evidence="3" id="KW-0547">Nucleotide-binding</keyword>
<evidence type="ECO:0000256" key="5">
    <source>
        <dbReference type="ARBA" id="ARBA00022840"/>
    </source>
</evidence>
<feature type="domain" description="DNA mismatch repair protein MutS-like N-terminal" evidence="9">
    <location>
        <begin position="27"/>
        <end position="136"/>
    </location>
</feature>
<keyword evidence="6" id="KW-0238">DNA-binding</keyword>
<comment type="subcellular location">
    <subcellularLocation>
        <location evidence="1">Nucleus</location>
    </subcellularLocation>
</comment>
<dbReference type="EMBL" id="DF196785">
    <property type="protein sequence ID" value="GAC75984.1"/>
    <property type="molecule type" value="Genomic_DNA"/>
</dbReference>
<dbReference type="GO" id="GO:0005524">
    <property type="term" value="F:ATP binding"/>
    <property type="evidence" value="ECO:0007669"/>
    <property type="project" value="UniProtKB-KW"/>
</dbReference>
<protein>
    <recommendedName>
        <fullName evidence="9">DNA mismatch repair protein MutS-like N-terminal domain-containing protein</fullName>
    </recommendedName>
</protein>
<evidence type="ECO:0000256" key="8">
    <source>
        <dbReference type="ARBA" id="ARBA00023242"/>
    </source>
</evidence>
<dbReference type="InterPro" id="IPR007695">
    <property type="entry name" value="DNA_mismatch_repair_MutS-lik_N"/>
</dbReference>
<dbReference type="Proteomes" id="UP000011976">
    <property type="component" value="Unassembled WGS sequence"/>
</dbReference>
<dbReference type="InterPro" id="IPR016151">
    <property type="entry name" value="DNA_mismatch_repair_MutS_N"/>
</dbReference>
<keyword evidence="7" id="KW-0234">DNA repair</keyword>
<organism evidence="10 11">
    <name type="scientific">Pseudozyma antarctica (strain T-34)</name>
    <name type="common">Yeast</name>
    <name type="synonym">Candida antarctica</name>
    <dbReference type="NCBI Taxonomy" id="1151754"/>
    <lineage>
        <taxon>Eukaryota</taxon>
        <taxon>Fungi</taxon>
        <taxon>Dikarya</taxon>
        <taxon>Basidiomycota</taxon>
        <taxon>Ustilaginomycotina</taxon>
        <taxon>Ustilaginomycetes</taxon>
        <taxon>Ustilaginales</taxon>
        <taxon>Ustilaginaceae</taxon>
        <taxon>Moesziomyces</taxon>
    </lineage>
</organism>
<dbReference type="Gene3D" id="3.30.420.110">
    <property type="entry name" value="MutS, connector domain"/>
    <property type="match status" value="1"/>
</dbReference>
<keyword evidence="8" id="KW-0539">Nucleus</keyword>
<evidence type="ECO:0000313" key="11">
    <source>
        <dbReference type="Proteomes" id="UP000011976"/>
    </source>
</evidence>
<name>M9LYR4_PSEA3</name>
<evidence type="ECO:0000256" key="1">
    <source>
        <dbReference type="ARBA" id="ARBA00004123"/>
    </source>
</evidence>
<keyword evidence="5" id="KW-0067">ATP-binding</keyword>
<gene>
    <name evidence="10" type="ORF">PANT_19d00052</name>
</gene>
<evidence type="ECO:0000256" key="4">
    <source>
        <dbReference type="ARBA" id="ARBA00022763"/>
    </source>
</evidence>
<dbReference type="GO" id="GO:0006298">
    <property type="term" value="P:mismatch repair"/>
    <property type="evidence" value="ECO:0007669"/>
    <property type="project" value="InterPro"/>
</dbReference>
<dbReference type="GO" id="GO:0030983">
    <property type="term" value="F:mismatched DNA binding"/>
    <property type="evidence" value="ECO:0007669"/>
    <property type="project" value="InterPro"/>
</dbReference>
<evidence type="ECO:0000256" key="2">
    <source>
        <dbReference type="ARBA" id="ARBA00006271"/>
    </source>
</evidence>
<proteinExistence type="inferred from homology"/>
<reference evidence="11" key="1">
    <citation type="journal article" date="2013" name="Genome Announc.">
        <title>Genome sequence of the basidiomycetous yeast Pseudozyma antarctica T-34, a producer of the glycolipid biosurfactants mannosylerythritol lipids.</title>
        <authorList>
            <person name="Morita T."/>
            <person name="Koike H."/>
            <person name="Koyama Y."/>
            <person name="Hagiwara H."/>
            <person name="Ito E."/>
            <person name="Fukuoka T."/>
            <person name="Imura T."/>
            <person name="Machida M."/>
            <person name="Kitamoto D."/>
        </authorList>
    </citation>
    <scope>NUCLEOTIDE SEQUENCE [LARGE SCALE GENOMIC DNA]</scope>
    <source>
        <strain evidence="11">T-34</strain>
    </source>
</reference>
<accession>M9LYR4</accession>
<evidence type="ECO:0000256" key="3">
    <source>
        <dbReference type="ARBA" id="ARBA00022741"/>
    </source>
</evidence>
<dbReference type="FunFam" id="3.40.1170.10:FF:000003">
    <property type="entry name" value="DNA mismatch repair protein"/>
    <property type="match status" value="1"/>
</dbReference>
<comment type="similarity">
    <text evidence="2">Belongs to the DNA mismatch repair MutS family.</text>
</comment>
<evidence type="ECO:0000313" key="10">
    <source>
        <dbReference type="EMBL" id="GAC75984.1"/>
    </source>
</evidence>
<dbReference type="InterPro" id="IPR036678">
    <property type="entry name" value="MutS_con_dom_sf"/>
</dbReference>
<dbReference type="STRING" id="1151754.M9LYR4"/>
<sequence>MSGLMYDGPSTSEKPDLGLDNVAESSFCQFFRSMPPSTPGTLRLFDRSDFFSAHGDDAMLVANLVFKTHSALKYLGSGGKDKGLPSITLSVAAAKNFLREALTSRQMRVEIWSNAGGKRNNQWSMVKHASPGNLTQLEDMIFVNADIVSAPIVMALKMTTRDGIKTSRS</sequence>
<dbReference type="GO" id="GO:0005634">
    <property type="term" value="C:nucleus"/>
    <property type="evidence" value="ECO:0007669"/>
    <property type="project" value="UniProtKB-SubCell"/>
</dbReference>
<evidence type="ECO:0000256" key="6">
    <source>
        <dbReference type="ARBA" id="ARBA00023125"/>
    </source>
</evidence>
<dbReference type="Gene3D" id="3.40.1170.10">
    <property type="entry name" value="DNA repair protein MutS, domain I"/>
    <property type="match status" value="1"/>
</dbReference>
<keyword evidence="4" id="KW-0227">DNA damage</keyword>
<dbReference type="AlphaFoldDB" id="M9LYR4"/>
<evidence type="ECO:0000259" key="9">
    <source>
        <dbReference type="Pfam" id="PF01624"/>
    </source>
</evidence>